<dbReference type="PANTHER" id="PTHR47338:SF3">
    <property type="entry name" value="C6 FINGER DOMAIN TRANSCRIPTION FACTOR DBAA-RELATED"/>
    <property type="match status" value="1"/>
</dbReference>
<evidence type="ECO:0000256" key="6">
    <source>
        <dbReference type="ARBA" id="ARBA00023242"/>
    </source>
</evidence>
<dbReference type="GO" id="GO:0000981">
    <property type="term" value="F:DNA-binding transcription factor activity, RNA polymerase II-specific"/>
    <property type="evidence" value="ECO:0007669"/>
    <property type="project" value="InterPro"/>
</dbReference>
<comment type="subcellular location">
    <subcellularLocation>
        <location evidence="1">Nucleus</location>
    </subcellularLocation>
</comment>
<evidence type="ECO:0000256" key="3">
    <source>
        <dbReference type="ARBA" id="ARBA00023015"/>
    </source>
</evidence>
<accession>A0AB34FWX6</accession>
<gene>
    <name evidence="8" type="ORF">O9K51_04492</name>
</gene>
<dbReference type="Pfam" id="PF04082">
    <property type="entry name" value="Fungal_trans"/>
    <property type="match status" value="1"/>
</dbReference>
<keyword evidence="9" id="KW-1185">Reference proteome</keyword>
<evidence type="ECO:0000256" key="2">
    <source>
        <dbReference type="ARBA" id="ARBA00022723"/>
    </source>
</evidence>
<evidence type="ECO:0000256" key="5">
    <source>
        <dbReference type="ARBA" id="ARBA00023163"/>
    </source>
</evidence>
<dbReference type="GO" id="GO:0003677">
    <property type="term" value="F:DNA binding"/>
    <property type="evidence" value="ECO:0007669"/>
    <property type="project" value="UniProtKB-KW"/>
</dbReference>
<dbReference type="GO" id="GO:0006351">
    <property type="term" value="P:DNA-templated transcription"/>
    <property type="evidence" value="ECO:0007669"/>
    <property type="project" value="InterPro"/>
</dbReference>
<name>A0AB34FWX6_9HYPO</name>
<keyword evidence="6" id="KW-0539">Nucleus</keyword>
<sequence>MFCELTAALEGSMLKQQNGGDGINLTVQESWTENLLQGQDAPSWDFPMAETEAFLHDLGTINTMAYMPESSGESNFSSADTTTSTSPLPVLEMGTEEQTLPDLDPSLGALEYSQGLFATKLSSLMQVELDQLYFDRIHPFAPIVHRGRYAAFARHPQKSNAQLCLQYACWTSAASSSAHYQDMGDSLYQEARRLMEEIEEKGTNATTIEIEHIQAWLLLAVHEFMFVDFHRGWISAGRAFRLLQLTYCRNIDASHGTKAAMSQANWIDTEQKRRTFWFAYCLDRFVNLRCGSPLTFDEPTMIRLPAPEPAFENDQPVITGFLADALASQDASMTSPFTECIVVATMCGRVLLTQHDLSSSYPIGAQGGLGRYQGIDGALMQRMEVFSLKYAPALQDADPMLMFIGMMWRTAVLFLAQSMERGTSPDEMGAVLNSKLARCSASAVQEVVGLMSKLSRLNWFKVHPLTPIPLSLCADLIASHHDESPDEKLPVIRELMGALASFNNLGQGLYSYPW</sequence>
<keyword evidence="5" id="KW-0804">Transcription</keyword>
<keyword evidence="4" id="KW-0238">DNA-binding</keyword>
<evidence type="ECO:0000313" key="8">
    <source>
        <dbReference type="EMBL" id="KAJ6443313.1"/>
    </source>
</evidence>
<dbReference type="AlphaFoldDB" id="A0AB34FWX6"/>
<organism evidence="8 9">
    <name type="scientific">Purpureocillium lavendulum</name>
    <dbReference type="NCBI Taxonomy" id="1247861"/>
    <lineage>
        <taxon>Eukaryota</taxon>
        <taxon>Fungi</taxon>
        <taxon>Dikarya</taxon>
        <taxon>Ascomycota</taxon>
        <taxon>Pezizomycotina</taxon>
        <taxon>Sordariomycetes</taxon>
        <taxon>Hypocreomycetidae</taxon>
        <taxon>Hypocreales</taxon>
        <taxon>Ophiocordycipitaceae</taxon>
        <taxon>Purpureocillium</taxon>
    </lineage>
</organism>
<dbReference type="Proteomes" id="UP001163105">
    <property type="component" value="Unassembled WGS sequence"/>
</dbReference>
<evidence type="ECO:0000256" key="4">
    <source>
        <dbReference type="ARBA" id="ARBA00023125"/>
    </source>
</evidence>
<protein>
    <submittedName>
        <fullName evidence="8">DUF124 domain-containing protein</fullName>
    </submittedName>
</protein>
<proteinExistence type="predicted"/>
<reference evidence="8" key="1">
    <citation type="submission" date="2023-01" db="EMBL/GenBank/DDBJ databases">
        <title>The growth and conidiation of Purpureocillium lavendulum are regulated by nitrogen source and histone H3K14 acetylation.</title>
        <authorList>
            <person name="Tang P."/>
            <person name="Han J."/>
            <person name="Zhang C."/>
            <person name="Tang P."/>
            <person name="Qi F."/>
            <person name="Zhang K."/>
            <person name="Liang L."/>
        </authorList>
    </citation>
    <scope>NUCLEOTIDE SEQUENCE</scope>
    <source>
        <strain evidence="8">YMF1.00683</strain>
    </source>
</reference>
<keyword evidence="3" id="KW-0805">Transcription regulation</keyword>
<dbReference type="PANTHER" id="PTHR47338">
    <property type="entry name" value="ZN(II)2CYS6 TRANSCRIPTION FACTOR (EUROFUNG)-RELATED"/>
    <property type="match status" value="1"/>
</dbReference>
<dbReference type="InterPro" id="IPR007219">
    <property type="entry name" value="XnlR_reg_dom"/>
</dbReference>
<evidence type="ECO:0000313" key="9">
    <source>
        <dbReference type="Proteomes" id="UP001163105"/>
    </source>
</evidence>
<dbReference type="SMART" id="SM00906">
    <property type="entry name" value="Fungal_trans"/>
    <property type="match status" value="1"/>
</dbReference>
<keyword evidence="2" id="KW-0479">Metal-binding</keyword>
<dbReference type="InterPro" id="IPR050815">
    <property type="entry name" value="TF_fung"/>
</dbReference>
<evidence type="ECO:0000259" key="7">
    <source>
        <dbReference type="SMART" id="SM00906"/>
    </source>
</evidence>
<evidence type="ECO:0000256" key="1">
    <source>
        <dbReference type="ARBA" id="ARBA00004123"/>
    </source>
</evidence>
<feature type="domain" description="Xylanolytic transcriptional activator regulatory" evidence="7">
    <location>
        <begin position="232"/>
        <end position="311"/>
    </location>
</feature>
<comment type="caution">
    <text evidence="8">The sequence shown here is derived from an EMBL/GenBank/DDBJ whole genome shotgun (WGS) entry which is preliminary data.</text>
</comment>
<dbReference type="GO" id="GO:0008270">
    <property type="term" value="F:zinc ion binding"/>
    <property type="evidence" value="ECO:0007669"/>
    <property type="project" value="InterPro"/>
</dbReference>
<dbReference type="GO" id="GO:0005634">
    <property type="term" value="C:nucleus"/>
    <property type="evidence" value="ECO:0007669"/>
    <property type="project" value="UniProtKB-SubCell"/>
</dbReference>
<dbReference type="EMBL" id="JAQHRD010000003">
    <property type="protein sequence ID" value="KAJ6443313.1"/>
    <property type="molecule type" value="Genomic_DNA"/>
</dbReference>
<dbReference type="CDD" id="cd12148">
    <property type="entry name" value="fungal_TF_MHR"/>
    <property type="match status" value="1"/>
</dbReference>